<evidence type="ECO:0000256" key="1">
    <source>
        <dbReference type="ARBA" id="ARBA00022679"/>
    </source>
</evidence>
<accession>A0AA46TKS0</accession>
<dbReference type="PANTHER" id="PTHR24421:SF63">
    <property type="entry name" value="SENSOR HISTIDINE KINASE DESK"/>
    <property type="match status" value="1"/>
</dbReference>
<dbReference type="InterPro" id="IPR050482">
    <property type="entry name" value="Sensor_HK_TwoCompSys"/>
</dbReference>
<dbReference type="Proteomes" id="UP001164390">
    <property type="component" value="Chromosome"/>
</dbReference>
<dbReference type="GO" id="GO:0016020">
    <property type="term" value="C:membrane"/>
    <property type="evidence" value="ECO:0007669"/>
    <property type="project" value="InterPro"/>
</dbReference>
<dbReference type="GO" id="GO:0000155">
    <property type="term" value="F:phosphorelay sensor kinase activity"/>
    <property type="evidence" value="ECO:0007669"/>
    <property type="project" value="InterPro"/>
</dbReference>
<keyword evidence="4" id="KW-1133">Transmembrane helix</keyword>
<keyword evidence="2 6" id="KW-0418">Kinase</keyword>
<evidence type="ECO:0000313" key="6">
    <source>
        <dbReference type="EMBL" id="UYM06933.1"/>
    </source>
</evidence>
<proteinExistence type="predicted"/>
<dbReference type="EMBL" id="CP094970">
    <property type="protein sequence ID" value="UYM06933.1"/>
    <property type="molecule type" value="Genomic_DNA"/>
</dbReference>
<dbReference type="Pfam" id="PF07730">
    <property type="entry name" value="HisKA_3"/>
    <property type="match status" value="1"/>
</dbReference>
<feature type="domain" description="Signal transduction histidine kinase subgroup 3 dimerisation and phosphoacceptor" evidence="5">
    <location>
        <begin position="197"/>
        <end position="262"/>
    </location>
</feature>
<evidence type="ECO:0000256" key="2">
    <source>
        <dbReference type="ARBA" id="ARBA00022777"/>
    </source>
</evidence>
<feature type="transmembrane region" description="Helical" evidence="4">
    <location>
        <begin position="153"/>
        <end position="176"/>
    </location>
</feature>
<feature type="transmembrane region" description="Helical" evidence="4">
    <location>
        <begin position="19"/>
        <end position="38"/>
    </location>
</feature>
<name>A0AA46TKS0_9ACTN</name>
<keyword evidence="1" id="KW-0808">Transferase</keyword>
<keyword evidence="3" id="KW-0902">Two-component regulatory system</keyword>
<dbReference type="Gene3D" id="6.10.250.2870">
    <property type="match status" value="1"/>
</dbReference>
<keyword evidence="4" id="KW-0472">Membrane</keyword>
<dbReference type="GO" id="GO:0046983">
    <property type="term" value="F:protein dimerization activity"/>
    <property type="evidence" value="ECO:0007669"/>
    <property type="project" value="InterPro"/>
</dbReference>
<keyword evidence="7" id="KW-1185">Reference proteome</keyword>
<evidence type="ECO:0000256" key="4">
    <source>
        <dbReference type="SAM" id="Phobius"/>
    </source>
</evidence>
<dbReference type="AlphaFoldDB" id="A0AA46TKS0"/>
<feature type="transmembrane region" description="Helical" evidence="4">
    <location>
        <begin position="82"/>
        <end position="101"/>
    </location>
</feature>
<evidence type="ECO:0000256" key="3">
    <source>
        <dbReference type="ARBA" id="ARBA00023012"/>
    </source>
</evidence>
<evidence type="ECO:0000259" key="5">
    <source>
        <dbReference type="Pfam" id="PF07730"/>
    </source>
</evidence>
<keyword evidence="4" id="KW-0812">Transmembrane</keyword>
<gene>
    <name evidence="6" type="ORF">L0C25_07615</name>
</gene>
<dbReference type="RefSeq" id="WP_271635867.1">
    <property type="nucleotide sequence ID" value="NZ_CP094970.1"/>
</dbReference>
<protein>
    <submittedName>
        <fullName evidence="6">Histidine kinase dimerization/phosphoacceptor domain-containing protein</fullName>
    </submittedName>
</protein>
<reference evidence="6" key="1">
    <citation type="submission" date="2022-01" db="EMBL/GenBank/DDBJ databases">
        <title>Nocardioidaceae gen. sp. A5X3R13.</title>
        <authorList>
            <person name="Lopez Marin M.A."/>
            <person name="Uhlik O."/>
        </authorList>
    </citation>
    <scope>NUCLEOTIDE SEQUENCE</scope>
    <source>
        <strain evidence="6">A5X3R13</strain>
    </source>
</reference>
<feature type="transmembrane region" description="Helical" evidence="4">
    <location>
        <begin position="50"/>
        <end position="70"/>
    </location>
</feature>
<evidence type="ECO:0000313" key="7">
    <source>
        <dbReference type="Proteomes" id="UP001164390"/>
    </source>
</evidence>
<dbReference type="InterPro" id="IPR011712">
    <property type="entry name" value="Sig_transdc_His_kin_sub3_dim/P"/>
</dbReference>
<dbReference type="PANTHER" id="PTHR24421">
    <property type="entry name" value="NITRATE/NITRITE SENSOR PROTEIN NARX-RELATED"/>
    <property type="match status" value="1"/>
</dbReference>
<dbReference type="KEGG" id="sgrg:L0C25_07615"/>
<organism evidence="6 7">
    <name type="scientific">Solicola gregarius</name>
    <dbReference type="NCBI Taxonomy" id="2908642"/>
    <lineage>
        <taxon>Bacteria</taxon>
        <taxon>Bacillati</taxon>
        <taxon>Actinomycetota</taxon>
        <taxon>Actinomycetes</taxon>
        <taxon>Propionibacteriales</taxon>
        <taxon>Nocardioidaceae</taxon>
        <taxon>Solicola</taxon>
    </lineage>
</organism>
<sequence length="331" mass="35080">MQTVAATAGLPPRSDRARLATMFHLASNVIVSFIVPLAALPSTASTGRTWVAAGLVAVYAVLHGLVLRGAVSPWMATRTRDLLMWALVAVTALAWPLMMPIDDGGPLAWAWLTVFTIGAVVLVWRPVAAGCVVVTIVAADVLGAVAYDEPWPGVVLVSLLVGGAVAAAEWLAVWMFRVLLAAEAGREAEARLAVAEERLRFARDLHDVIGHRLTVIALKAELAGSLADVDPRRVVAETEAIRTLAGTALREVRETVHDVHTTDVDEQLRAAELVLTSAGVRCTIHYEELDLSPVTARFLGSVVREGVTKSCDTATRVRATSGSRPPATAAG</sequence>